<dbReference type="AlphaFoldDB" id="A0A2G9YCM6"/>
<protein>
    <submittedName>
        <fullName evidence="5">V-type ATP synthase subunit D</fullName>
    </submittedName>
</protein>
<reference evidence="5 6" key="1">
    <citation type="submission" date="2017-09" db="EMBL/GenBank/DDBJ databases">
        <title>Depth-based differentiation of microbial function through sediment-hosted aquifers and enrichment of novel symbionts in the deep terrestrial subsurface.</title>
        <authorList>
            <person name="Probst A.J."/>
            <person name="Ladd B."/>
            <person name="Jarett J.K."/>
            <person name="Geller-Mcgrath D.E."/>
            <person name="Sieber C.M."/>
            <person name="Emerson J.B."/>
            <person name="Anantharaman K."/>
            <person name="Thomas B.C."/>
            <person name="Malmstrom R."/>
            <person name="Stieglmeier M."/>
            <person name="Klingl A."/>
            <person name="Woyke T."/>
            <person name="Ryan C.M."/>
            <person name="Banfield J.F."/>
        </authorList>
    </citation>
    <scope>NUCLEOTIDE SEQUENCE [LARGE SCALE GENOMIC DNA]</scope>
    <source>
        <strain evidence="5">CG23_combo_of_CG06-09_8_20_14_all_37_13</strain>
    </source>
</reference>
<sequence length="171" mass="20051">MINPTRIELIRLKRKLKIAQAGHKLLKDKRDGLMREFMAIIRQARDLREKVEQELALAFQNFVFASSQISKRQLEQALIWPNLEIALEVKTKNIMSVEIPEFDYKIIGKDYKCYSSYSVPKNLDKSLESFQKTLPDLIKLAEIEHSARLLSSEIEKTRRRVNALEYVFIPE</sequence>
<dbReference type="Proteomes" id="UP000231480">
    <property type="component" value="Unassembled WGS sequence"/>
</dbReference>
<dbReference type="PANTHER" id="PTHR11671">
    <property type="entry name" value="V-TYPE ATP SYNTHASE SUBUNIT D"/>
    <property type="match status" value="1"/>
</dbReference>
<keyword evidence="3" id="KW-0406">Ion transport</keyword>
<organism evidence="5 6">
    <name type="scientific">Candidatus Portnoybacteria bacterium CG23_combo_of_CG06-09_8_20_14_all_37_13</name>
    <dbReference type="NCBI Taxonomy" id="1974819"/>
    <lineage>
        <taxon>Bacteria</taxon>
        <taxon>Candidatus Portnoyibacteriota</taxon>
    </lineage>
</organism>
<dbReference type="Gene3D" id="1.10.287.3240">
    <property type="match status" value="1"/>
</dbReference>
<evidence type="ECO:0000313" key="6">
    <source>
        <dbReference type="Proteomes" id="UP000231480"/>
    </source>
</evidence>
<comment type="caution">
    <text evidence="5">The sequence shown here is derived from an EMBL/GenBank/DDBJ whole genome shotgun (WGS) entry which is preliminary data.</text>
</comment>
<evidence type="ECO:0000313" key="5">
    <source>
        <dbReference type="EMBL" id="PIP16980.1"/>
    </source>
</evidence>
<dbReference type="Pfam" id="PF01813">
    <property type="entry name" value="ATP-synt_D"/>
    <property type="match status" value="1"/>
</dbReference>
<dbReference type="InterPro" id="IPR002699">
    <property type="entry name" value="V_ATPase_D"/>
</dbReference>
<feature type="coiled-coil region" evidence="4">
    <location>
        <begin position="34"/>
        <end position="61"/>
    </location>
</feature>
<dbReference type="NCBIfam" id="TIGR00309">
    <property type="entry name" value="V_ATPase_subD"/>
    <property type="match status" value="1"/>
</dbReference>
<evidence type="ECO:0000256" key="4">
    <source>
        <dbReference type="SAM" id="Coils"/>
    </source>
</evidence>
<accession>A0A2G9YCM6</accession>
<evidence type="ECO:0000256" key="1">
    <source>
        <dbReference type="ARBA" id="ARBA00005850"/>
    </source>
</evidence>
<keyword evidence="2" id="KW-0813">Transport</keyword>
<evidence type="ECO:0000256" key="2">
    <source>
        <dbReference type="ARBA" id="ARBA00022448"/>
    </source>
</evidence>
<proteinExistence type="inferred from homology"/>
<dbReference type="EMBL" id="PCRH01000054">
    <property type="protein sequence ID" value="PIP16980.1"/>
    <property type="molecule type" value="Genomic_DNA"/>
</dbReference>
<feature type="non-terminal residue" evidence="5">
    <location>
        <position position="171"/>
    </location>
</feature>
<comment type="similarity">
    <text evidence="1">Belongs to the V-ATPase D subunit family.</text>
</comment>
<evidence type="ECO:0000256" key="3">
    <source>
        <dbReference type="ARBA" id="ARBA00023065"/>
    </source>
</evidence>
<dbReference type="GO" id="GO:0046961">
    <property type="term" value="F:proton-transporting ATPase activity, rotational mechanism"/>
    <property type="evidence" value="ECO:0007669"/>
    <property type="project" value="InterPro"/>
</dbReference>
<name>A0A2G9YCM6_9BACT</name>
<keyword evidence="4" id="KW-0175">Coiled coil</keyword>
<gene>
    <name evidence="5" type="ORF">COX44_02405</name>
</gene>